<dbReference type="Proteomes" id="UP000238093">
    <property type="component" value="Chromosome I"/>
</dbReference>
<name>A0A2K4WI24_9PSED</name>
<evidence type="ECO:0000313" key="2">
    <source>
        <dbReference type="Proteomes" id="UP000238093"/>
    </source>
</evidence>
<dbReference type="AlphaFoldDB" id="A0A2K4WI24"/>
<protein>
    <recommendedName>
        <fullName evidence="3">Knr4/Smi1-like domain-containing protein</fullName>
    </recommendedName>
</protein>
<dbReference type="EMBL" id="LT963408">
    <property type="protein sequence ID" value="SOS35557.1"/>
    <property type="molecule type" value="Genomic_DNA"/>
</dbReference>
<gene>
    <name evidence="1" type="ORF">CFBP6411_04200</name>
</gene>
<evidence type="ECO:0000313" key="1">
    <source>
        <dbReference type="EMBL" id="SOS35557.1"/>
    </source>
</evidence>
<proteinExistence type="predicted"/>
<reference evidence="2" key="1">
    <citation type="submission" date="2017-11" db="EMBL/GenBank/DDBJ databases">
        <authorList>
            <person name="Blom J."/>
        </authorList>
    </citation>
    <scope>NUCLEOTIDE SEQUENCE [LARGE SCALE GENOMIC DNA]</scope>
</reference>
<organism evidence="1 2">
    <name type="scientific">Pseudomonas syringae group genomosp. 3</name>
    <dbReference type="NCBI Taxonomy" id="251701"/>
    <lineage>
        <taxon>Bacteria</taxon>
        <taxon>Pseudomonadati</taxon>
        <taxon>Pseudomonadota</taxon>
        <taxon>Gammaproteobacteria</taxon>
        <taxon>Pseudomonadales</taxon>
        <taxon>Pseudomonadaceae</taxon>
        <taxon>Pseudomonas</taxon>
    </lineage>
</organism>
<sequence length="191" mass="21532">MNEEILKKFAKRFNESEQSSGKISFRDAPKKLATDSLPFTLSGEVEEFYAHLEMEDDPTIGGDLFFQIFMIDQLEQAQDGWSGPDDESLPWLQSFVVFADRSGDALVFDSAQENPSIYGSIQNRSFLIADSMGVFLEALLIAIEIEEDKFDGDTREDDMSFKEDFIDCVQTMISGAASKLDTNGFMKFFFG</sequence>
<accession>A0A2K4WI24</accession>
<dbReference type="RefSeq" id="WP_103379629.1">
    <property type="nucleotide sequence ID" value="NZ_LT963408.1"/>
</dbReference>
<evidence type="ECO:0008006" key="3">
    <source>
        <dbReference type="Google" id="ProtNLM"/>
    </source>
</evidence>